<proteinExistence type="predicted"/>
<dbReference type="AlphaFoldDB" id="A0A2N3Y438"/>
<reference evidence="1" key="1">
    <citation type="submission" date="2017-12" db="EMBL/GenBank/DDBJ databases">
        <title>Sequencing the genomes of 1000 Actinobacteria strains.</title>
        <authorList>
            <person name="Klenk H.-P."/>
        </authorList>
    </citation>
    <scope>NUCLEOTIDE SEQUENCE [LARGE SCALE GENOMIC DNA]</scope>
    <source>
        <strain evidence="1">DSM 44228</strain>
    </source>
</reference>
<protein>
    <submittedName>
        <fullName evidence="1">Uncharacterized protein</fullName>
    </submittedName>
</protein>
<dbReference type="OrthoDB" id="5190803at2"/>
<evidence type="ECO:0000313" key="1">
    <source>
        <dbReference type="EMBL" id="PKW17664.1"/>
    </source>
</evidence>
<accession>A0A2N3Y438</accession>
<evidence type="ECO:0000313" key="2">
    <source>
        <dbReference type="Proteomes" id="UP000233786"/>
    </source>
</evidence>
<dbReference type="Proteomes" id="UP000233786">
    <property type="component" value="Unassembled WGS sequence"/>
</dbReference>
<dbReference type="EMBL" id="PJNB01000001">
    <property type="protein sequence ID" value="PKW17664.1"/>
    <property type="molecule type" value="Genomic_DNA"/>
</dbReference>
<name>A0A2N3Y438_SACSN</name>
<dbReference type="RefSeq" id="WP_010311422.1">
    <property type="nucleotide sequence ID" value="NZ_CP061007.1"/>
</dbReference>
<keyword evidence="2" id="KW-1185">Reference proteome</keyword>
<gene>
    <name evidence="1" type="ORF">A8926_5660</name>
</gene>
<sequence>MSSSVKAESARPNFQQGLARVKAGLELQRSRILAWTEAAPQRVPGLMDLRGTPSQDLDYYVYELARLQDLTRAVLRVFDEPEPIKIALAAFDSQIPDLRTIRNQLTHIDGRSRLVNVMWFDSIVELGPNGTVKYLVDPRYRHHDAAIALAAALQDFLEAPAKPES</sequence>
<organism evidence="1 2">
    <name type="scientific">Saccharopolyspora spinosa</name>
    <dbReference type="NCBI Taxonomy" id="60894"/>
    <lineage>
        <taxon>Bacteria</taxon>
        <taxon>Bacillati</taxon>
        <taxon>Actinomycetota</taxon>
        <taxon>Actinomycetes</taxon>
        <taxon>Pseudonocardiales</taxon>
        <taxon>Pseudonocardiaceae</taxon>
        <taxon>Saccharopolyspora</taxon>
    </lineage>
</organism>
<comment type="caution">
    <text evidence="1">The sequence shown here is derived from an EMBL/GenBank/DDBJ whole genome shotgun (WGS) entry which is preliminary data.</text>
</comment>